<keyword evidence="6 8" id="KW-0472">Membrane</keyword>
<dbReference type="InterPro" id="IPR032816">
    <property type="entry name" value="VTT_dom"/>
</dbReference>
<evidence type="ECO:0000256" key="5">
    <source>
        <dbReference type="ARBA" id="ARBA00022989"/>
    </source>
</evidence>
<dbReference type="GO" id="GO:0005886">
    <property type="term" value="C:plasma membrane"/>
    <property type="evidence" value="ECO:0007669"/>
    <property type="project" value="UniProtKB-SubCell"/>
</dbReference>
<dbReference type="PANTHER" id="PTHR42709">
    <property type="entry name" value="ALKALINE PHOSPHATASE LIKE PROTEIN"/>
    <property type="match status" value="1"/>
</dbReference>
<keyword evidence="11" id="KW-1185">Reference proteome</keyword>
<protein>
    <submittedName>
        <fullName evidence="10">DedA family protein</fullName>
    </submittedName>
</protein>
<dbReference type="InterPro" id="IPR051311">
    <property type="entry name" value="DedA_domain"/>
</dbReference>
<comment type="caution">
    <text evidence="10">The sequence shown here is derived from an EMBL/GenBank/DDBJ whole genome shotgun (WGS) entry which is preliminary data.</text>
</comment>
<keyword evidence="5 8" id="KW-1133">Transmembrane helix</keyword>
<feature type="domain" description="VTT" evidence="9">
    <location>
        <begin position="31"/>
        <end position="155"/>
    </location>
</feature>
<proteinExistence type="inferred from homology"/>
<accession>A0A7Y0LWZ9</accession>
<keyword evidence="4 8" id="KW-0812">Transmembrane</keyword>
<evidence type="ECO:0000256" key="2">
    <source>
        <dbReference type="ARBA" id="ARBA00010792"/>
    </source>
</evidence>
<evidence type="ECO:0000256" key="7">
    <source>
        <dbReference type="SAM" id="MobiDB-lite"/>
    </source>
</evidence>
<feature type="transmembrane region" description="Helical" evidence="8">
    <location>
        <begin position="136"/>
        <end position="161"/>
    </location>
</feature>
<evidence type="ECO:0000259" key="9">
    <source>
        <dbReference type="Pfam" id="PF09335"/>
    </source>
</evidence>
<gene>
    <name evidence="10" type="ORF">HIR71_01510</name>
</gene>
<evidence type="ECO:0000313" key="11">
    <source>
        <dbReference type="Proteomes" id="UP000562124"/>
    </source>
</evidence>
<evidence type="ECO:0000256" key="3">
    <source>
        <dbReference type="ARBA" id="ARBA00022475"/>
    </source>
</evidence>
<feature type="transmembrane region" description="Helical" evidence="8">
    <location>
        <begin position="5"/>
        <end position="24"/>
    </location>
</feature>
<sequence>MQEWVLALGASPLVYVALYLFATIDGFFPPIPSESVVIALASLAVSTGAPNIALVGVAAACGAFTGDQIAYQIGRRVDVRRLRVLRGRRGQRSLDWAERTLERRGPSFILAARYVPVGRVAVNMTAGAVGYSRRRFVGLTAIAAVTWAIYSAAIGVGAGAWLADYPLLAIVVGVTGGVLIGLVVDWVLTRWHDRRERRNGSGPPAPGVAGTARHGAPGSAQDSHAGEAVRATVPVAYGAGG</sequence>
<dbReference type="EMBL" id="JABCJJ010000001">
    <property type="protein sequence ID" value="NMR18913.1"/>
    <property type="molecule type" value="Genomic_DNA"/>
</dbReference>
<feature type="transmembrane region" description="Helical" evidence="8">
    <location>
        <begin position="36"/>
        <end position="66"/>
    </location>
</feature>
<reference evidence="10 11" key="1">
    <citation type="submission" date="2020-04" db="EMBL/GenBank/DDBJ databases">
        <title>Sequencing and Assembly of C. fimi.</title>
        <authorList>
            <person name="Ramsey A.R."/>
        </authorList>
    </citation>
    <scope>NUCLEOTIDE SEQUENCE [LARGE SCALE GENOMIC DNA]</scope>
    <source>
        <strain evidence="10 11">SB</strain>
    </source>
</reference>
<keyword evidence="3" id="KW-1003">Cell membrane</keyword>
<evidence type="ECO:0000256" key="6">
    <source>
        <dbReference type="ARBA" id="ARBA00023136"/>
    </source>
</evidence>
<feature type="transmembrane region" description="Helical" evidence="8">
    <location>
        <begin position="167"/>
        <end position="188"/>
    </location>
</feature>
<evidence type="ECO:0000256" key="1">
    <source>
        <dbReference type="ARBA" id="ARBA00004651"/>
    </source>
</evidence>
<dbReference type="AlphaFoldDB" id="A0A7Y0LWZ9"/>
<dbReference type="PANTHER" id="PTHR42709:SF6">
    <property type="entry name" value="UNDECAPRENYL PHOSPHATE TRANSPORTER A"/>
    <property type="match status" value="1"/>
</dbReference>
<name>A0A7Y0LWZ9_CELFI</name>
<evidence type="ECO:0000256" key="4">
    <source>
        <dbReference type="ARBA" id="ARBA00022692"/>
    </source>
</evidence>
<feature type="region of interest" description="Disordered" evidence="7">
    <location>
        <begin position="196"/>
        <end position="229"/>
    </location>
</feature>
<evidence type="ECO:0000313" key="10">
    <source>
        <dbReference type="EMBL" id="NMR18913.1"/>
    </source>
</evidence>
<comment type="similarity">
    <text evidence="2">Belongs to the DedA family.</text>
</comment>
<comment type="subcellular location">
    <subcellularLocation>
        <location evidence="1">Cell membrane</location>
        <topology evidence="1">Multi-pass membrane protein</topology>
    </subcellularLocation>
</comment>
<dbReference type="Proteomes" id="UP000562124">
    <property type="component" value="Unassembled WGS sequence"/>
</dbReference>
<dbReference type="Pfam" id="PF09335">
    <property type="entry name" value="VTT_dom"/>
    <property type="match status" value="1"/>
</dbReference>
<organism evidence="10 11">
    <name type="scientific">Cellulomonas fimi</name>
    <dbReference type="NCBI Taxonomy" id="1708"/>
    <lineage>
        <taxon>Bacteria</taxon>
        <taxon>Bacillati</taxon>
        <taxon>Actinomycetota</taxon>
        <taxon>Actinomycetes</taxon>
        <taxon>Micrococcales</taxon>
        <taxon>Cellulomonadaceae</taxon>
        <taxon>Cellulomonas</taxon>
    </lineage>
</organism>
<evidence type="ECO:0000256" key="8">
    <source>
        <dbReference type="SAM" id="Phobius"/>
    </source>
</evidence>